<keyword evidence="1" id="KW-0812">Transmembrane</keyword>
<name>A0A0H3ZSN3_9VIBR</name>
<organism evidence="2">
    <name type="scientific">Vibrio tasmaniensis</name>
    <dbReference type="NCBI Taxonomy" id="212663"/>
    <lineage>
        <taxon>Bacteria</taxon>
        <taxon>Pseudomonadati</taxon>
        <taxon>Pseudomonadota</taxon>
        <taxon>Gammaproteobacteria</taxon>
        <taxon>Vibrionales</taxon>
        <taxon>Vibrionaceae</taxon>
        <taxon>Vibrio</taxon>
    </lineage>
</organism>
<reference evidence="2" key="1">
    <citation type="journal article" date="2015" name="MBio">
        <title>Eco-Evolutionary Dynamics of Episomes among Ecologically Cohesive Bacterial Populations.</title>
        <authorList>
            <person name="Xue H."/>
            <person name="Cordero O.X."/>
            <person name="Camas F.M."/>
            <person name="Trimble W."/>
            <person name="Meyer F."/>
            <person name="Guglielmini J."/>
            <person name="Rocha E.P."/>
            <person name="Polz M.F."/>
        </authorList>
    </citation>
    <scope>NUCLEOTIDE SEQUENCE</scope>
    <source>
        <strain evidence="2">FF_59</strain>
    </source>
</reference>
<keyword evidence="1" id="KW-1133">Transmembrane helix</keyword>
<sequence>MASKTIIAASVCIIGGLAYMTYRKTLPRGVRNNNPLNIRESKGDRTQWDGEHLLDLDKSFEEFKHPVYGFRAGARVLRSYSRQGFRTLSEIINRFAPSIENNTELYIKHVSEWTGIGRNQVVDVNDNEQLARLLHAMSRKEVGNYYGLSMAREGVAMA</sequence>
<evidence type="ECO:0000313" key="2">
    <source>
        <dbReference type="EMBL" id="AKN36571.1"/>
    </source>
</evidence>
<dbReference type="EMBL" id="KP795500">
    <property type="protein sequence ID" value="AKN36571.1"/>
    <property type="molecule type" value="Genomic_DNA"/>
</dbReference>
<keyword evidence="1" id="KW-0472">Membrane</keyword>
<evidence type="ECO:0000256" key="1">
    <source>
        <dbReference type="SAM" id="Phobius"/>
    </source>
</evidence>
<dbReference type="AlphaFoldDB" id="A0A0H3ZSN3"/>
<proteinExistence type="predicted"/>
<protein>
    <submittedName>
        <fullName evidence="2">Structural protein P5</fullName>
    </submittedName>
</protein>
<feature type="transmembrane region" description="Helical" evidence="1">
    <location>
        <begin position="6"/>
        <end position="22"/>
    </location>
</feature>
<accession>A0A0H3ZSN3</accession>